<reference evidence="2" key="1">
    <citation type="submission" date="2020-11" db="EMBL/GenBank/DDBJ databases">
        <authorList>
            <consortium name="DOE Joint Genome Institute"/>
            <person name="Ahrendt S."/>
            <person name="Riley R."/>
            <person name="Andreopoulos W."/>
            <person name="Labutti K."/>
            <person name="Pangilinan J."/>
            <person name="Ruiz-Duenas F.J."/>
            <person name="Barrasa J.M."/>
            <person name="Sanchez-Garcia M."/>
            <person name="Camarero S."/>
            <person name="Miyauchi S."/>
            <person name="Serrano A."/>
            <person name="Linde D."/>
            <person name="Babiker R."/>
            <person name="Drula E."/>
            <person name="Ayuso-Fernandez I."/>
            <person name="Pacheco R."/>
            <person name="Padilla G."/>
            <person name="Ferreira P."/>
            <person name="Barriuso J."/>
            <person name="Kellner H."/>
            <person name="Castanera R."/>
            <person name="Alfaro M."/>
            <person name="Ramirez L."/>
            <person name="Pisabarro A.G."/>
            <person name="Kuo A."/>
            <person name="Tritt A."/>
            <person name="Lipzen A."/>
            <person name="He G."/>
            <person name="Yan M."/>
            <person name="Ng V."/>
            <person name="Cullen D."/>
            <person name="Martin F."/>
            <person name="Rosso M.-N."/>
            <person name="Henrissat B."/>
            <person name="Hibbett D."/>
            <person name="Martinez A.T."/>
            <person name="Grigoriev I.V."/>
        </authorList>
    </citation>
    <scope>NUCLEOTIDE SEQUENCE</scope>
    <source>
        <strain evidence="2">ATCC 90797</strain>
    </source>
</reference>
<evidence type="ECO:0000313" key="3">
    <source>
        <dbReference type="Proteomes" id="UP000807025"/>
    </source>
</evidence>
<dbReference type="OrthoDB" id="3014170at2759"/>
<dbReference type="AlphaFoldDB" id="A0A9P6D1X3"/>
<sequence length="225" mass="24921">MAVQAVKRALFYYRSGVKEEPTPRDTLSHFSHSNWSDREETIIDDYGEPTTKLIPITSSIKSLVDQLSSEQWRKVIEEATQFTLKETDPLPSAAVSEYNENPKLVDDDEDLQPQPSSIDYDNPKSQSTTSSSGLTYDNSQSQPTAGSSHSANDDFQSQPSPGELGAAARDDLYDFDYDDVNMVEQSAEDHDGSDESVTESDAEMPAVARSTIRWVSYVGDSSDNE</sequence>
<accession>A0A9P6D1X3</accession>
<name>A0A9P6D1X3_PLEER</name>
<evidence type="ECO:0000256" key="1">
    <source>
        <dbReference type="SAM" id="MobiDB-lite"/>
    </source>
</evidence>
<feature type="region of interest" description="Disordered" evidence="1">
    <location>
        <begin position="86"/>
        <end position="207"/>
    </location>
</feature>
<keyword evidence="3" id="KW-1185">Reference proteome</keyword>
<feature type="compositionally biased region" description="Polar residues" evidence="1">
    <location>
        <begin position="113"/>
        <end position="160"/>
    </location>
</feature>
<organism evidence="2 3">
    <name type="scientific">Pleurotus eryngii</name>
    <name type="common">Boletus of the steppes</name>
    <dbReference type="NCBI Taxonomy" id="5323"/>
    <lineage>
        <taxon>Eukaryota</taxon>
        <taxon>Fungi</taxon>
        <taxon>Dikarya</taxon>
        <taxon>Basidiomycota</taxon>
        <taxon>Agaricomycotina</taxon>
        <taxon>Agaricomycetes</taxon>
        <taxon>Agaricomycetidae</taxon>
        <taxon>Agaricales</taxon>
        <taxon>Pleurotineae</taxon>
        <taxon>Pleurotaceae</taxon>
        <taxon>Pleurotus</taxon>
    </lineage>
</organism>
<comment type="caution">
    <text evidence="2">The sequence shown here is derived from an EMBL/GenBank/DDBJ whole genome shotgun (WGS) entry which is preliminary data.</text>
</comment>
<evidence type="ECO:0000313" key="2">
    <source>
        <dbReference type="EMBL" id="KAF9487942.1"/>
    </source>
</evidence>
<proteinExistence type="predicted"/>
<feature type="compositionally biased region" description="Acidic residues" evidence="1">
    <location>
        <begin position="191"/>
        <end position="202"/>
    </location>
</feature>
<dbReference type="EMBL" id="MU154740">
    <property type="protein sequence ID" value="KAF9487942.1"/>
    <property type="molecule type" value="Genomic_DNA"/>
</dbReference>
<protein>
    <submittedName>
        <fullName evidence="2">Uncharacterized protein</fullName>
    </submittedName>
</protein>
<dbReference type="Proteomes" id="UP000807025">
    <property type="component" value="Unassembled WGS sequence"/>
</dbReference>
<gene>
    <name evidence="2" type="ORF">BDN71DRAFT_567884</name>
</gene>